<dbReference type="Gene3D" id="2.170.130.10">
    <property type="entry name" value="TonB-dependent receptor, plug domain"/>
    <property type="match status" value="1"/>
</dbReference>
<comment type="caution">
    <text evidence="15">The sequence shown here is derived from an EMBL/GenBank/DDBJ whole genome shotgun (WGS) entry which is preliminary data.</text>
</comment>
<keyword evidence="4 10" id="KW-0812">Transmembrane</keyword>
<evidence type="ECO:0000259" key="14">
    <source>
        <dbReference type="Pfam" id="PF07715"/>
    </source>
</evidence>
<dbReference type="InterPro" id="IPR000531">
    <property type="entry name" value="Beta-barrel_TonB"/>
</dbReference>
<feature type="domain" description="TonB-dependent receptor plug" evidence="14">
    <location>
        <begin position="119"/>
        <end position="237"/>
    </location>
</feature>
<evidence type="ECO:0000256" key="6">
    <source>
        <dbReference type="ARBA" id="ARBA00023077"/>
    </source>
</evidence>
<dbReference type="EMBL" id="JABTCF010000005">
    <property type="protein sequence ID" value="MBD0778181.1"/>
    <property type="molecule type" value="Genomic_DNA"/>
</dbReference>
<keyword evidence="9 10" id="KW-0998">Cell outer membrane</keyword>
<keyword evidence="2 10" id="KW-0813">Transport</keyword>
<dbReference type="NCBIfam" id="TIGR04057">
    <property type="entry name" value="SusC_RagA_signa"/>
    <property type="match status" value="1"/>
</dbReference>
<protein>
    <submittedName>
        <fullName evidence="15">SusC/RagA family TonB-linked outer membrane protein</fullName>
    </submittedName>
</protein>
<proteinExistence type="inferred from homology"/>
<name>A0ABR7V0R9_9FLAO</name>
<dbReference type="SUPFAM" id="SSF56935">
    <property type="entry name" value="Porins"/>
    <property type="match status" value="1"/>
</dbReference>
<evidence type="ECO:0000256" key="7">
    <source>
        <dbReference type="ARBA" id="ARBA00023136"/>
    </source>
</evidence>
<evidence type="ECO:0000256" key="4">
    <source>
        <dbReference type="ARBA" id="ARBA00022692"/>
    </source>
</evidence>
<dbReference type="Pfam" id="PF07715">
    <property type="entry name" value="Plug"/>
    <property type="match status" value="1"/>
</dbReference>
<dbReference type="InterPro" id="IPR039426">
    <property type="entry name" value="TonB-dep_rcpt-like"/>
</dbReference>
<dbReference type="NCBIfam" id="TIGR04056">
    <property type="entry name" value="OMP_RagA_SusC"/>
    <property type="match status" value="1"/>
</dbReference>
<evidence type="ECO:0000313" key="16">
    <source>
        <dbReference type="Proteomes" id="UP001166021"/>
    </source>
</evidence>
<dbReference type="RefSeq" id="WP_188243671.1">
    <property type="nucleotide sequence ID" value="NZ_JABTCF010000005.1"/>
</dbReference>
<evidence type="ECO:0000256" key="9">
    <source>
        <dbReference type="ARBA" id="ARBA00023237"/>
    </source>
</evidence>
<evidence type="ECO:0000256" key="2">
    <source>
        <dbReference type="ARBA" id="ARBA00022448"/>
    </source>
</evidence>
<dbReference type="PANTHER" id="PTHR30069:SF29">
    <property type="entry name" value="HEMOGLOBIN AND HEMOGLOBIN-HAPTOGLOBIN-BINDING PROTEIN 1-RELATED"/>
    <property type="match status" value="1"/>
</dbReference>
<evidence type="ECO:0000256" key="10">
    <source>
        <dbReference type="PROSITE-ProRule" id="PRU01360"/>
    </source>
</evidence>
<organism evidence="15 16">
    <name type="scientific">Maribacter aquimaris</name>
    <dbReference type="NCBI Taxonomy" id="2737171"/>
    <lineage>
        <taxon>Bacteria</taxon>
        <taxon>Pseudomonadati</taxon>
        <taxon>Bacteroidota</taxon>
        <taxon>Flavobacteriia</taxon>
        <taxon>Flavobacteriales</taxon>
        <taxon>Flavobacteriaceae</taxon>
        <taxon>Maribacter</taxon>
    </lineage>
</organism>
<dbReference type="PROSITE" id="PS52016">
    <property type="entry name" value="TONB_DEPENDENT_REC_3"/>
    <property type="match status" value="1"/>
</dbReference>
<evidence type="ECO:0000256" key="11">
    <source>
        <dbReference type="RuleBase" id="RU003357"/>
    </source>
</evidence>
<evidence type="ECO:0000256" key="5">
    <source>
        <dbReference type="ARBA" id="ARBA00022729"/>
    </source>
</evidence>
<dbReference type="SUPFAM" id="SSF49464">
    <property type="entry name" value="Carboxypeptidase regulatory domain-like"/>
    <property type="match status" value="1"/>
</dbReference>
<reference evidence="15" key="1">
    <citation type="submission" date="2020-05" db="EMBL/GenBank/DDBJ databases">
        <title>The draft genome sequence of Maribacter sp. ANRC-HE7.</title>
        <authorList>
            <person name="Mu L."/>
        </authorList>
    </citation>
    <scope>NUCLEOTIDE SEQUENCE</scope>
    <source>
        <strain evidence="15">ANRC-HE7</strain>
    </source>
</reference>
<feature type="chain" id="PRO_5045091875" evidence="12">
    <location>
        <begin position="23"/>
        <end position="1073"/>
    </location>
</feature>
<evidence type="ECO:0000313" key="15">
    <source>
        <dbReference type="EMBL" id="MBD0778181.1"/>
    </source>
</evidence>
<evidence type="ECO:0000259" key="13">
    <source>
        <dbReference type="Pfam" id="PF00593"/>
    </source>
</evidence>
<dbReference type="Proteomes" id="UP001166021">
    <property type="component" value="Unassembled WGS sequence"/>
</dbReference>
<dbReference type="InterPro" id="IPR023997">
    <property type="entry name" value="TonB-dep_OMP_SusC/RagA_CS"/>
</dbReference>
<keyword evidence="6 11" id="KW-0798">TonB box</keyword>
<feature type="domain" description="TonB-dependent receptor-like beta-barrel" evidence="13">
    <location>
        <begin position="430"/>
        <end position="889"/>
    </location>
</feature>
<feature type="signal peptide" evidence="12">
    <location>
        <begin position="1"/>
        <end position="22"/>
    </location>
</feature>
<keyword evidence="3 10" id="KW-1134">Transmembrane beta strand</keyword>
<dbReference type="InterPro" id="IPR037066">
    <property type="entry name" value="Plug_dom_sf"/>
</dbReference>
<comment type="subcellular location">
    <subcellularLocation>
        <location evidence="1 10">Cell outer membrane</location>
        <topology evidence="1 10">Multi-pass membrane protein</topology>
    </subcellularLocation>
</comment>
<sequence length="1073" mass="116401">MKTNLSGILTLLLAFVVHISFAQEKTISGMVSDQSGLPLPGVNIVVVGTTNGTQTDFDGNYTIKASEGQTLLFTYIGQKETRKKVGAGNSINVQMEDDAQALDEVVVTAVGITRSQKGLGYNVQTVEAEAISVKPNADLVNSLSGATSGVQIVSASGEAGASTFITIRGSSSITGNNQPLFIVNGQPIDTGGGDSGTGGVNTSNRTIDINPDDIASLSVLKGGAATALYGVRAANGAIIITTKSGKNLTERRIEFHTSIGVDVVSHLPARQKKYAQGQNGAWIGGNADSWGPEISSLEYDGDTSYRWDPNGSLVPKGTGNGTPAQYYDPYDFFENGYQLNNRFSISNGTEQGDYYFSMSNLEQTGIIPNNTYGRTTVRLNGSTKISDKITFGANMAYTNSRSVQIQKGSNVSGIMLGLLRTAASFDNSAGYEFADGTQRNYRNGGGYDNPYWTANNIAYEEDVNRFTGNINLNVQFTDELSLVYNTGIDWYNTKYTDKFKIGSRAQTGGYLGEYMDFNSVFNSDILLTYRKDISDKFNMSATIGNNFFSDYNKYLFGDATGLEIPDFYQLNNSSANTTSTATANYRTSAVFADLQFSYDDMIFLGFTGRNDWATTMPQQNKSAFYPSASLGFVFSEIGDLKSDFFSFGKLRASAARTANIAPAYSTSNYYEAADGGDGWTGDDNGISYRFPYQGQTAFFVDDDLGNADLKHETQDTWEVGADLRFFKSRLGVDFTYFKNVNTDLLMPVPIAATSGFNSVFLNAASMEAKGIEISVNATPIRTENFTWDLVANYTQFTNIVTALADGVDNVFLGGFTVPQVRAVVGEEYRSIFGEDWYRDANGNVLINDDPTDSFRDGYPMNNTAQGLVPIGNFNPDWTANITNSISYKNLSLSFLIDIKKGGVMYNGTAFAMNKFGVSKRTEKREVYYNTDGSINFDTTPAENLVVMDGVYGHVGADGEVVSSGVANVTPVVQDQEWFQGQGSNFGGGPSIAAMEPADWVRLRDLTFAYNLPEIGDVIKGGQIYFSGRNLWIDTPYSGIDPETNLGGATNAQGMDYFNSPGTRSYTLGLKLTF</sequence>
<keyword evidence="8" id="KW-0675">Receptor</keyword>
<dbReference type="Gene3D" id="2.40.170.20">
    <property type="entry name" value="TonB-dependent receptor, beta-barrel domain"/>
    <property type="match status" value="1"/>
</dbReference>
<dbReference type="InterPro" id="IPR036942">
    <property type="entry name" value="Beta-barrel_TonB_sf"/>
</dbReference>
<dbReference type="Gene3D" id="2.60.40.1120">
    <property type="entry name" value="Carboxypeptidase-like, regulatory domain"/>
    <property type="match status" value="1"/>
</dbReference>
<keyword evidence="16" id="KW-1185">Reference proteome</keyword>
<dbReference type="Pfam" id="PF00593">
    <property type="entry name" value="TonB_dep_Rec_b-barrel"/>
    <property type="match status" value="1"/>
</dbReference>
<evidence type="ECO:0000256" key="3">
    <source>
        <dbReference type="ARBA" id="ARBA00022452"/>
    </source>
</evidence>
<accession>A0ABR7V0R9</accession>
<keyword evidence="7 10" id="KW-0472">Membrane</keyword>
<dbReference type="PANTHER" id="PTHR30069">
    <property type="entry name" value="TONB-DEPENDENT OUTER MEMBRANE RECEPTOR"/>
    <property type="match status" value="1"/>
</dbReference>
<dbReference type="InterPro" id="IPR008969">
    <property type="entry name" value="CarboxyPept-like_regulatory"/>
</dbReference>
<keyword evidence="5 12" id="KW-0732">Signal</keyword>
<evidence type="ECO:0000256" key="1">
    <source>
        <dbReference type="ARBA" id="ARBA00004571"/>
    </source>
</evidence>
<gene>
    <name evidence="15" type="ORF">HPE56_10280</name>
</gene>
<comment type="similarity">
    <text evidence="10 11">Belongs to the TonB-dependent receptor family.</text>
</comment>
<dbReference type="InterPro" id="IPR012910">
    <property type="entry name" value="Plug_dom"/>
</dbReference>
<evidence type="ECO:0000256" key="12">
    <source>
        <dbReference type="SAM" id="SignalP"/>
    </source>
</evidence>
<dbReference type="InterPro" id="IPR023996">
    <property type="entry name" value="TonB-dep_OMP_SusC/RagA"/>
</dbReference>
<dbReference type="Pfam" id="PF13715">
    <property type="entry name" value="CarbopepD_reg_2"/>
    <property type="match status" value="1"/>
</dbReference>
<evidence type="ECO:0000256" key="8">
    <source>
        <dbReference type="ARBA" id="ARBA00023170"/>
    </source>
</evidence>